<keyword evidence="4" id="KW-1185">Reference proteome</keyword>
<dbReference type="GO" id="GO:0016757">
    <property type="term" value="F:glycosyltransferase activity"/>
    <property type="evidence" value="ECO:0007669"/>
    <property type="project" value="UniProtKB-KW"/>
</dbReference>
<dbReference type="InterPro" id="IPR019734">
    <property type="entry name" value="TPR_rpt"/>
</dbReference>
<sequence length="635" mass="71884">MNPDSPVSLCMIVRDEEWVLSQCLSSVADMVSEVIILDTGSVDATCSIAEKYGAQVISYSWQSDFAAARNESLKLATKPWILVLDADECVADGQKEKLCALCADEAAAGYELQIKSLLGHQGDEQVTDYVCRLFRNDPEIKFSGSIHEQIASAVQAKPGQQLKRCDLEIIHYGYLTHIIEQKNKTERNLRLIKEALAADSKNRELLYALGTEYFQQADYSQALPIFEPLLASLPVTEGYASDLFLKTMYALRETGRAKDALQQIEQGLTAFPNFADLQELHAVLLMDEGQDNKALHVLDGMCISREYTSVSGAGTYRTAYLQGMLLERQGQWKKACESYRVSLEYRPDYVPAWQRWLPLVVGTGQIEQLNDWVKKHGIPKKVQLLVFYLMLDLQQPAWIVKHKEDLQGAFLAQPWIEALLQAQIGEYSTACRYIQPWVQSPAHREPTETIQAALEYSKTALKLGHRGMQTGLDKPQLHRFSSAADACQMFIRIGAWYGFSSMLRSDPSPGMLLSALSPAMKMALVHAPIWVVEQLRSLLEQELQREGKRERKRDQEPDEILKSHCYMLWIALHTRMIPGENELLSDTKLRSFLQEQQEKYIPASEVHIARCGWNALTYVISTPLKRSELHPLVLL</sequence>
<keyword evidence="3" id="KW-0328">Glycosyltransferase</keyword>
<dbReference type="Pfam" id="PF00535">
    <property type="entry name" value="Glycos_transf_2"/>
    <property type="match status" value="1"/>
</dbReference>
<name>A0ABY8X0Z6_9BACL</name>
<dbReference type="RefSeq" id="WP_285744922.1">
    <property type="nucleotide sequence ID" value="NZ_CP127162.1"/>
</dbReference>
<proteinExistence type="predicted"/>
<dbReference type="SUPFAM" id="SSF48452">
    <property type="entry name" value="TPR-like"/>
    <property type="match status" value="1"/>
</dbReference>
<dbReference type="Proteomes" id="UP001236415">
    <property type="component" value="Chromosome"/>
</dbReference>
<evidence type="ECO:0000313" key="4">
    <source>
        <dbReference type="Proteomes" id="UP001236415"/>
    </source>
</evidence>
<reference evidence="3 4" key="1">
    <citation type="submission" date="2023-06" db="EMBL/GenBank/DDBJ databases">
        <title>Paenibacillus polygonum sp. nov., an endophytic bacterium, isolated from Polygonum lapathifolium L. in Nanji Wetland National Nature Reserve, South of Poyang Lake, Jiangxi Province, China.</title>
        <authorList>
            <person name="Yu Z."/>
        </authorList>
    </citation>
    <scope>NUCLEOTIDE SEQUENCE [LARGE SCALE GENOMIC DNA]</scope>
    <source>
        <strain evidence="3 4">C31</strain>
    </source>
</reference>
<dbReference type="InterPro" id="IPR011990">
    <property type="entry name" value="TPR-like_helical_dom_sf"/>
</dbReference>
<evidence type="ECO:0000313" key="3">
    <source>
        <dbReference type="EMBL" id="WIV19070.1"/>
    </source>
</evidence>
<dbReference type="PROSITE" id="PS50005">
    <property type="entry name" value="TPR"/>
    <property type="match status" value="1"/>
</dbReference>
<accession>A0ABY8X0Z6</accession>
<protein>
    <submittedName>
        <fullName evidence="3">Glycosyltransferase</fullName>
        <ecNumber evidence="3">2.4.-.-</ecNumber>
    </submittedName>
</protein>
<dbReference type="CDD" id="cd02511">
    <property type="entry name" value="Beta4Glucosyltransferase"/>
    <property type="match status" value="1"/>
</dbReference>
<keyword evidence="1" id="KW-0802">TPR repeat</keyword>
<feature type="domain" description="Glycosyltransferase 2-like" evidence="2">
    <location>
        <begin position="8"/>
        <end position="105"/>
    </location>
</feature>
<feature type="repeat" description="TPR" evidence="1">
    <location>
        <begin position="203"/>
        <end position="236"/>
    </location>
</feature>
<dbReference type="InterPro" id="IPR001173">
    <property type="entry name" value="Glyco_trans_2-like"/>
</dbReference>
<evidence type="ECO:0000259" key="2">
    <source>
        <dbReference type="Pfam" id="PF00535"/>
    </source>
</evidence>
<dbReference type="SUPFAM" id="SSF53448">
    <property type="entry name" value="Nucleotide-diphospho-sugar transferases"/>
    <property type="match status" value="1"/>
</dbReference>
<dbReference type="Gene3D" id="1.25.40.10">
    <property type="entry name" value="Tetratricopeptide repeat domain"/>
    <property type="match status" value="2"/>
</dbReference>
<dbReference type="PANTHER" id="PTHR43630:SF2">
    <property type="entry name" value="GLYCOSYLTRANSFERASE"/>
    <property type="match status" value="1"/>
</dbReference>
<gene>
    <name evidence="3" type="ORF">QPK24_22600</name>
</gene>
<evidence type="ECO:0000256" key="1">
    <source>
        <dbReference type="PROSITE-ProRule" id="PRU00339"/>
    </source>
</evidence>
<dbReference type="InterPro" id="IPR029044">
    <property type="entry name" value="Nucleotide-diphossugar_trans"/>
</dbReference>
<dbReference type="EMBL" id="CP127162">
    <property type="protein sequence ID" value="WIV19070.1"/>
    <property type="molecule type" value="Genomic_DNA"/>
</dbReference>
<organism evidence="3 4">
    <name type="scientific">Paenibacillus polygoni</name>
    <dbReference type="NCBI Taxonomy" id="3050112"/>
    <lineage>
        <taxon>Bacteria</taxon>
        <taxon>Bacillati</taxon>
        <taxon>Bacillota</taxon>
        <taxon>Bacilli</taxon>
        <taxon>Bacillales</taxon>
        <taxon>Paenibacillaceae</taxon>
        <taxon>Paenibacillus</taxon>
    </lineage>
</organism>
<dbReference type="EC" id="2.4.-.-" evidence="3"/>
<dbReference type="Gene3D" id="3.90.550.10">
    <property type="entry name" value="Spore Coat Polysaccharide Biosynthesis Protein SpsA, Chain A"/>
    <property type="match status" value="1"/>
</dbReference>
<dbReference type="PANTHER" id="PTHR43630">
    <property type="entry name" value="POLY-BETA-1,6-N-ACETYL-D-GLUCOSAMINE SYNTHASE"/>
    <property type="match status" value="1"/>
</dbReference>
<keyword evidence="3" id="KW-0808">Transferase</keyword>